<reference evidence="4" key="1">
    <citation type="submission" date="2015-06" db="EMBL/GenBank/DDBJ databases">
        <authorList>
            <person name="Hoefler B.C."/>
            <person name="Straight P.D."/>
        </authorList>
    </citation>
    <scope>NUCLEOTIDE SEQUENCE</scope>
</reference>
<dbReference type="PANTHER" id="PTHR10252:SF79">
    <property type="entry name" value="DNA POLYMERASE EPSILON SUBUNIT 4"/>
    <property type="match status" value="1"/>
</dbReference>
<dbReference type="EMBL" id="GDHF01019464">
    <property type="protein sequence ID" value="JAI32850.1"/>
    <property type="molecule type" value="Transcribed_RNA"/>
</dbReference>
<dbReference type="CDD" id="cd22929">
    <property type="entry name" value="HFD_POLE4-like"/>
    <property type="match status" value="1"/>
</dbReference>
<accession>A0A0K8V2Q6</accession>
<evidence type="ECO:0000256" key="1">
    <source>
        <dbReference type="ARBA" id="ARBA00004123"/>
    </source>
</evidence>
<dbReference type="GO" id="GO:0046982">
    <property type="term" value="F:protein heterodimerization activity"/>
    <property type="evidence" value="ECO:0007669"/>
    <property type="project" value="InterPro"/>
</dbReference>
<protein>
    <submittedName>
        <fullName evidence="4">DNA polymerase epsilon subunit 4</fullName>
    </submittedName>
</protein>
<keyword evidence="2" id="KW-0539">Nucleus</keyword>
<dbReference type="GO" id="GO:0006261">
    <property type="term" value="P:DNA-templated DNA replication"/>
    <property type="evidence" value="ECO:0007669"/>
    <property type="project" value="TreeGrafter"/>
</dbReference>
<gene>
    <name evidence="4" type="primary">Pole4_0</name>
    <name evidence="4" type="ORF">c0_g1_i1</name>
</gene>
<dbReference type="PANTHER" id="PTHR10252">
    <property type="entry name" value="HISTONE-LIKE TRANSCRIPTION FACTOR CCAAT-RELATED"/>
    <property type="match status" value="1"/>
</dbReference>
<feature type="domain" description="Transcription factor CBF/NF-Y/archaeal histone" evidence="3">
    <location>
        <begin position="109"/>
        <end position="172"/>
    </location>
</feature>
<comment type="subcellular location">
    <subcellularLocation>
        <location evidence="1">Nucleus</location>
    </subcellularLocation>
</comment>
<dbReference type="AlphaFoldDB" id="A0A0K8V2Q6"/>
<evidence type="ECO:0000259" key="3">
    <source>
        <dbReference type="Pfam" id="PF00808"/>
    </source>
</evidence>
<evidence type="ECO:0000313" key="4">
    <source>
        <dbReference type="EMBL" id="JAI32850.1"/>
    </source>
</evidence>
<dbReference type="InterPro" id="IPR003958">
    <property type="entry name" value="CBFA_NFYB_domain"/>
</dbReference>
<dbReference type="InterPro" id="IPR050568">
    <property type="entry name" value="Transcr_DNA_Rep_Reg"/>
</dbReference>
<dbReference type="Gene3D" id="1.10.20.10">
    <property type="entry name" value="Histone, subunit A"/>
    <property type="match status" value="1"/>
</dbReference>
<sequence>MTICKNKPFRDNGNSKNILFTNQSADELLKVLRGFKKMASEELFSAEISEEILDKQDKEEQLEIVDEEYEIVAEVKEIETEGADITQPATSGKVNSTSENGGPEVRLFQLPLTRIRNLMKLDPDMNIASTEAVFLVTRSTELFIESLAREAFSYTTQSKKKTVQKRDVDLAISSVDSLMFLDGAMNF</sequence>
<dbReference type="SUPFAM" id="SSF47113">
    <property type="entry name" value="Histone-fold"/>
    <property type="match status" value="1"/>
</dbReference>
<organism evidence="4">
    <name type="scientific">Bactrocera latifrons</name>
    <name type="common">Malaysian fruit fly</name>
    <name type="synonym">Chaetodacus latifrons</name>
    <dbReference type="NCBI Taxonomy" id="174628"/>
    <lineage>
        <taxon>Eukaryota</taxon>
        <taxon>Metazoa</taxon>
        <taxon>Ecdysozoa</taxon>
        <taxon>Arthropoda</taxon>
        <taxon>Hexapoda</taxon>
        <taxon>Insecta</taxon>
        <taxon>Pterygota</taxon>
        <taxon>Neoptera</taxon>
        <taxon>Endopterygota</taxon>
        <taxon>Diptera</taxon>
        <taxon>Brachycera</taxon>
        <taxon>Muscomorpha</taxon>
        <taxon>Tephritoidea</taxon>
        <taxon>Tephritidae</taxon>
        <taxon>Bactrocera</taxon>
        <taxon>Bactrocera</taxon>
    </lineage>
</organism>
<dbReference type="Pfam" id="PF00808">
    <property type="entry name" value="CBFD_NFYB_HMF"/>
    <property type="match status" value="1"/>
</dbReference>
<dbReference type="OrthoDB" id="636685at2759"/>
<name>A0A0K8V2Q6_BACLA</name>
<proteinExistence type="predicted"/>
<dbReference type="InterPro" id="IPR009072">
    <property type="entry name" value="Histone-fold"/>
</dbReference>
<dbReference type="GO" id="GO:0008622">
    <property type="term" value="C:epsilon DNA polymerase complex"/>
    <property type="evidence" value="ECO:0007669"/>
    <property type="project" value="TreeGrafter"/>
</dbReference>
<evidence type="ECO:0000256" key="2">
    <source>
        <dbReference type="ARBA" id="ARBA00023242"/>
    </source>
</evidence>